<protein>
    <submittedName>
        <fullName evidence="2">Uncharacterized protein</fullName>
    </submittedName>
</protein>
<keyword evidence="3" id="KW-1185">Reference proteome</keyword>
<comment type="caution">
    <text evidence="2">The sequence shown here is derived from an EMBL/GenBank/DDBJ whole genome shotgun (WGS) entry which is preliminary data.</text>
</comment>
<dbReference type="Proteomes" id="UP001629059">
    <property type="component" value="Unassembled WGS sequence"/>
</dbReference>
<reference evidence="2 3" key="1">
    <citation type="submission" date="2024-06" db="EMBL/GenBank/DDBJ databases">
        <authorList>
            <person name="Kaempfer P."/>
            <person name="Viver T."/>
        </authorList>
    </citation>
    <scope>NUCLEOTIDE SEQUENCE [LARGE SCALE GENOMIC DNA]</scope>
    <source>
        <strain evidence="2 3">ST-75</strain>
    </source>
</reference>
<proteinExistence type="predicted"/>
<accession>A0ABW8YC97</accession>
<gene>
    <name evidence="2" type="ORF">ABS768_05580</name>
</gene>
<feature type="signal peptide" evidence="1">
    <location>
        <begin position="1"/>
        <end position="19"/>
    </location>
</feature>
<evidence type="ECO:0000256" key="1">
    <source>
        <dbReference type="SAM" id="SignalP"/>
    </source>
</evidence>
<organism evidence="2 3">
    <name type="scientific">Flavobacterium rhizophilum</name>
    <dbReference type="NCBI Taxonomy" id="3163296"/>
    <lineage>
        <taxon>Bacteria</taxon>
        <taxon>Pseudomonadati</taxon>
        <taxon>Bacteroidota</taxon>
        <taxon>Flavobacteriia</taxon>
        <taxon>Flavobacteriales</taxon>
        <taxon>Flavobacteriaceae</taxon>
        <taxon>Flavobacterium</taxon>
    </lineage>
</organism>
<sequence>MKKHILLSLFLFTIQLIQAQDYTIVKTDGTVENPLSNECQVTFLKLKAEYRKMLESESSKEYIKLTEEFNRKANKDEDIDYPGVEDPYDNCIIWIDKNLEKTEFKNVEEAQELVEKIKKINEQNVMENFELFKSIRQAVKDCGNEFSKRFYNELIIEYGPDFILL</sequence>
<feature type="chain" id="PRO_5046402713" evidence="1">
    <location>
        <begin position="20"/>
        <end position="165"/>
    </location>
</feature>
<name>A0ABW8YC97_9FLAO</name>
<keyword evidence="1" id="KW-0732">Signal</keyword>
<evidence type="ECO:0000313" key="3">
    <source>
        <dbReference type="Proteomes" id="UP001629059"/>
    </source>
</evidence>
<dbReference type="EMBL" id="JBELQB010000003">
    <property type="protein sequence ID" value="MFL9836960.1"/>
    <property type="molecule type" value="Genomic_DNA"/>
</dbReference>
<dbReference type="RefSeq" id="WP_408073986.1">
    <property type="nucleotide sequence ID" value="NZ_JBELQB010000003.1"/>
</dbReference>
<evidence type="ECO:0000313" key="2">
    <source>
        <dbReference type="EMBL" id="MFL9836960.1"/>
    </source>
</evidence>